<organism evidence="2 3">
    <name type="scientific">Platanthera guangdongensis</name>
    <dbReference type="NCBI Taxonomy" id="2320717"/>
    <lineage>
        <taxon>Eukaryota</taxon>
        <taxon>Viridiplantae</taxon>
        <taxon>Streptophyta</taxon>
        <taxon>Embryophyta</taxon>
        <taxon>Tracheophyta</taxon>
        <taxon>Spermatophyta</taxon>
        <taxon>Magnoliopsida</taxon>
        <taxon>Liliopsida</taxon>
        <taxon>Asparagales</taxon>
        <taxon>Orchidaceae</taxon>
        <taxon>Orchidoideae</taxon>
        <taxon>Orchideae</taxon>
        <taxon>Orchidinae</taxon>
        <taxon>Platanthera</taxon>
    </lineage>
</organism>
<feature type="transmembrane region" description="Helical" evidence="1">
    <location>
        <begin position="59"/>
        <end position="80"/>
    </location>
</feature>
<evidence type="ECO:0000256" key="1">
    <source>
        <dbReference type="SAM" id="Phobius"/>
    </source>
</evidence>
<dbReference type="Proteomes" id="UP001412067">
    <property type="component" value="Unassembled WGS sequence"/>
</dbReference>
<sequence length="102" mass="11525">MTGMTSKTDGNNLPPGHRSLLLLGETFAYLKPHPTVSTGHFMQHHISRHLPIDGNNLYVPYRTTHVFLILFLLAITRVTVITQGKHVKREQVAIRVAWTGEE</sequence>
<name>A0ABR2LKF7_9ASPA</name>
<protein>
    <submittedName>
        <fullName evidence="2">Uncharacterized protein</fullName>
    </submittedName>
</protein>
<keyword evidence="1" id="KW-1133">Transmembrane helix</keyword>
<dbReference type="EMBL" id="JBBWWR010000018">
    <property type="protein sequence ID" value="KAK8943509.1"/>
    <property type="molecule type" value="Genomic_DNA"/>
</dbReference>
<keyword evidence="1" id="KW-0472">Membrane</keyword>
<accession>A0ABR2LKF7</accession>
<proteinExistence type="predicted"/>
<gene>
    <name evidence="2" type="ORF">KSP40_PGU001253</name>
</gene>
<evidence type="ECO:0000313" key="2">
    <source>
        <dbReference type="EMBL" id="KAK8943509.1"/>
    </source>
</evidence>
<keyword evidence="3" id="KW-1185">Reference proteome</keyword>
<evidence type="ECO:0000313" key="3">
    <source>
        <dbReference type="Proteomes" id="UP001412067"/>
    </source>
</evidence>
<comment type="caution">
    <text evidence="2">The sequence shown here is derived from an EMBL/GenBank/DDBJ whole genome shotgun (WGS) entry which is preliminary data.</text>
</comment>
<keyword evidence="1" id="KW-0812">Transmembrane</keyword>
<reference evidence="2 3" key="1">
    <citation type="journal article" date="2022" name="Nat. Plants">
        <title>Genomes of leafy and leafless Platanthera orchids illuminate the evolution of mycoheterotrophy.</title>
        <authorList>
            <person name="Li M.H."/>
            <person name="Liu K.W."/>
            <person name="Li Z."/>
            <person name="Lu H.C."/>
            <person name="Ye Q.L."/>
            <person name="Zhang D."/>
            <person name="Wang J.Y."/>
            <person name="Li Y.F."/>
            <person name="Zhong Z.M."/>
            <person name="Liu X."/>
            <person name="Yu X."/>
            <person name="Liu D.K."/>
            <person name="Tu X.D."/>
            <person name="Liu B."/>
            <person name="Hao Y."/>
            <person name="Liao X.Y."/>
            <person name="Jiang Y.T."/>
            <person name="Sun W.H."/>
            <person name="Chen J."/>
            <person name="Chen Y.Q."/>
            <person name="Ai Y."/>
            <person name="Zhai J.W."/>
            <person name="Wu S.S."/>
            <person name="Zhou Z."/>
            <person name="Hsiao Y.Y."/>
            <person name="Wu W.L."/>
            <person name="Chen Y.Y."/>
            <person name="Lin Y.F."/>
            <person name="Hsu J.L."/>
            <person name="Li C.Y."/>
            <person name="Wang Z.W."/>
            <person name="Zhao X."/>
            <person name="Zhong W.Y."/>
            <person name="Ma X.K."/>
            <person name="Ma L."/>
            <person name="Huang J."/>
            <person name="Chen G.Z."/>
            <person name="Huang M.Z."/>
            <person name="Huang L."/>
            <person name="Peng D.H."/>
            <person name="Luo Y.B."/>
            <person name="Zou S.Q."/>
            <person name="Chen S.P."/>
            <person name="Lan S."/>
            <person name="Tsai W.C."/>
            <person name="Van de Peer Y."/>
            <person name="Liu Z.J."/>
        </authorList>
    </citation>
    <scope>NUCLEOTIDE SEQUENCE [LARGE SCALE GENOMIC DNA]</scope>
    <source>
        <strain evidence="2">Lor288</strain>
    </source>
</reference>